<gene>
    <name evidence="3" type="ORF">AKAME5_000903100</name>
</gene>
<keyword evidence="2" id="KW-0732">Signal</keyword>
<sequence>MPQVEMILFLILIIGMCVYGQDPASKVVSDRYAVYWNRTNPNSQVWDLGCHAPLSPSPSVLPVSPSLAHAGADNKRGNQASRGVKQHRGDRCQGQNRGSTARAPGDGPRHGTPPGALSRQNGSWGAK</sequence>
<feature type="region of interest" description="Disordered" evidence="1">
    <location>
        <begin position="58"/>
        <end position="127"/>
    </location>
</feature>
<reference evidence="3" key="1">
    <citation type="submission" date="2022-08" db="EMBL/GenBank/DDBJ databases">
        <title>Genome sequencing of akame (Lates japonicus).</title>
        <authorList>
            <person name="Hashiguchi Y."/>
            <person name="Takahashi H."/>
        </authorList>
    </citation>
    <scope>NUCLEOTIDE SEQUENCE</scope>
    <source>
        <strain evidence="3">Kochi</strain>
    </source>
</reference>
<feature type="compositionally biased region" description="Low complexity" evidence="1">
    <location>
        <begin position="58"/>
        <end position="67"/>
    </location>
</feature>
<feature type="signal peptide" evidence="2">
    <location>
        <begin position="1"/>
        <end position="20"/>
    </location>
</feature>
<accession>A0AAD3MMY4</accession>
<evidence type="ECO:0000313" key="4">
    <source>
        <dbReference type="Proteomes" id="UP001279410"/>
    </source>
</evidence>
<evidence type="ECO:0000256" key="2">
    <source>
        <dbReference type="SAM" id="SignalP"/>
    </source>
</evidence>
<comment type="caution">
    <text evidence="3">The sequence shown here is derived from an EMBL/GenBank/DDBJ whole genome shotgun (WGS) entry which is preliminary data.</text>
</comment>
<keyword evidence="4" id="KW-1185">Reference proteome</keyword>
<name>A0AAD3MMY4_LATJO</name>
<proteinExistence type="predicted"/>
<feature type="compositionally biased region" description="Polar residues" evidence="1">
    <location>
        <begin position="118"/>
        <end position="127"/>
    </location>
</feature>
<dbReference type="AlphaFoldDB" id="A0AAD3MMY4"/>
<organism evidence="3 4">
    <name type="scientific">Lates japonicus</name>
    <name type="common">Japanese lates</name>
    <dbReference type="NCBI Taxonomy" id="270547"/>
    <lineage>
        <taxon>Eukaryota</taxon>
        <taxon>Metazoa</taxon>
        <taxon>Chordata</taxon>
        <taxon>Craniata</taxon>
        <taxon>Vertebrata</taxon>
        <taxon>Euteleostomi</taxon>
        <taxon>Actinopterygii</taxon>
        <taxon>Neopterygii</taxon>
        <taxon>Teleostei</taxon>
        <taxon>Neoteleostei</taxon>
        <taxon>Acanthomorphata</taxon>
        <taxon>Carangaria</taxon>
        <taxon>Carangaria incertae sedis</taxon>
        <taxon>Centropomidae</taxon>
        <taxon>Lates</taxon>
    </lineage>
</organism>
<protein>
    <submittedName>
        <fullName evidence="3">Ephrin-A5b</fullName>
    </submittedName>
</protein>
<evidence type="ECO:0000256" key="1">
    <source>
        <dbReference type="SAM" id="MobiDB-lite"/>
    </source>
</evidence>
<evidence type="ECO:0000313" key="3">
    <source>
        <dbReference type="EMBL" id="GLD56722.1"/>
    </source>
</evidence>
<dbReference type="EMBL" id="BRZM01000027">
    <property type="protein sequence ID" value="GLD56722.1"/>
    <property type="molecule type" value="Genomic_DNA"/>
</dbReference>
<dbReference type="Proteomes" id="UP001279410">
    <property type="component" value="Unassembled WGS sequence"/>
</dbReference>
<feature type="chain" id="PRO_5042123263" evidence="2">
    <location>
        <begin position="21"/>
        <end position="127"/>
    </location>
</feature>